<evidence type="ECO:0000313" key="2">
    <source>
        <dbReference type="Proteomes" id="UP000233769"/>
    </source>
</evidence>
<dbReference type="EMBL" id="LT962688">
    <property type="protein sequence ID" value="SOR26832.1"/>
    <property type="molecule type" value="Genomic_DNA"/>
</dbReference>
<dbReference type="Proteomes" id="UP000233769">
    <property type="component" value="Chromosome tk0001"/>
</dbReference>
<evidence type="ECO:0000313" key="1">
    <source>
        <dbReference type="EMBL" id="SOR26832.1"/>
    </source>
</evidence>
<sequence length="211" mass="22976">MQTNSDRGYFLNEQTARINQDGVFAGQIQDVYARNDAGTAAGRIKFEAVSSPGGVTARFGIQLSTERGGQYANAGFFMDILPDGQRRTVFDANLIAFTANGGLTYPFRFNGVETYIDTLRLGPGNFLPNSISQSNSGYDPNASSIQFGITTRPGSAVMIFAEFLRRAAICTPARLRRCLAHRSGRHSAARQGRGLLRYSDRQCPVTANTCN</sequence>
<dbReference type="AlphaFoldDB" id="A0A2N9AI15"/>
<name>A0A2N9AI15_METEX</name>
<organism evidence="1 2">
    <name type="scientific">Methylorubrum extorquens</name>
    <name type="common">Methylobacterium dichloromethanicum</name>
    <name type="synonym">Methylobacterium extorquens</name>
    <dbReference type="NCBI Taxonomy" id="408"/>
    <lineage>
        <taxon>Bacteria</taxon>
        <taxon>Pseudomonadati</taxon>
        <taxon>Pseudomonadota</taxon>
        <taxon>Alphaproteobacteria</taxon>
        <taxon>Hyphomicrobiales</taxon>
        <taxon>Methylobacteriaceae</taxon>
        <taxon>Methylorubrum</taxon>
    </lineage>
</organism>
<gene>
    <name evidence="1" type="ORF">TK0001_0230</name>
</gene>
<reference evidence="2" key="1">
    <citation type="submission" date="2017-10" db="EMBL/GenBank/DDBJ databases">
        <authorList>
            <person name="Regsiter A."/>
            <person name="William W."/>
        </authorList>
    </citation>
    <scope>NUCLEOTIDE SEQUENCE [LARGE SCALE GENOMIC DNA]</scope>
</reference>
<protein>
    <submittedName>
        <fullName evidence="1">Uncharacterized protein</fullName>
    </submittedName>
</protein>
<proteinExistence type="predicted"/>
<accession>A0A2N9AI15</accession>